<accession>B5CTJ7</accession>
<dbReference type="PRINTS" id="PR01713">
    <property type="entry name" value="NUCEPIMERASE"/>
</dbReference>
<name>B5CTJ7_PHOPM</name>
<dbReference type="eggNOG" id="COG0451">
    <property type="taxonomic scope" value="Bacteria"/>
</dbReference>
<dbReference type="RefSeq" id="WP_007559302.1">
    <property type="nucleotide sequence ID" value="NZ_DS990122.1"/>
</dbReference>
<dbReference type="PANTHER" id="PTHR43574">
    <property type="entry name" value="EPIMERASE-RELATED"/>
    <property type="match status" value="1"/>
</dbReference>
<reference evidence="3 4" key="1">
    <citation type="submission" date="2008-08" db="EMBL/GenBank/DDBJ databases">
        <title>Draft genome sequence of Bacteroides plebeius (DSM 17135).</title>
        <authorList>
            <person name="Sudarsanam P."/>
            <person name="Ley R."/>
            <person name="Guruge J."/>
            <person name="Turnbaugh P.J."/>
            <person name="Mahowald M."/>
            <person name="Liep D."/>
            <person name="Gordon J."/>
        </authorList>
    </citation>
    <scope>NUCLEOTIDE SEQUENCE [LARGE SCALE GENOMIC DNA]</scope>
    <source>
        <strain evidence="4">DSM 17135 / JCM 12973 / M2</strain>
    </source>
</reference>
<protein>
    <submittedName>
        <fullName evidence="3">NAD dependent epimerase/dehydratase family protein</fullName>
    </submittedName>
</protein>
<sequence length="343" mass="39200">MKILVTGAAGFIGSRLMFMLASRNYEVVGIDNINDYYDVRLKYGRLKECGFEFIEDDLSWGVAVFNNRFPNCRFIRMSIDDKFSMEVLFRKEQFDKVVNLAAQAGVRYSITNPYAYLQSNLTGFLVLLECCRTYHVKHLIFASSSSVYGLNKKVPYSENDQVDTPVSLYAASKKANELMAHSYSKLYGISMTGLRYFTVYGPWGRPDMAPMLFAKAIFAGQPINVFNQGDLMRDFTYIDDIVEGTLRVVEHTPNLNMDGVSYRIYNIGCSSPIKLMDFIQTIEQAIGKTAQKNFLPMQPGDVYQTYADTSRLEKELNYKPCVSLHEGIARFIKWYLSEKNPLK</sequence>
<evidence type="ECO:0000256" key="1">
    <source>
        <dbReference type="ARBA" id="ARBA00023027"/>
    </source>
</evidence>
<reference evidence="3 4" key="2">
    <citation type="submission" date="2008-08" db="EMBL/GenBank/DDBJ databases">
        <authorList>
            <person name="Fulton L."/>
            <person name="Clifton S."/>
            <person name="Fulton B."/>
            <person name="Xu J."/>
            <person name="Minx P."/>
            <person name="Pepin K.H."/>
            <person name="Johnson M."/>
            <person name="Thiruvilangam P."/>
            <person name="Bhonagiri V."/>
            <person name="Nash W.E."/>
            <person name="Mardis E.R."/>
            <person name="Wilson R.K."/>
        </authorList>
    </citation>
    <scope>NUCLEOTIDE SEQUENCE [LARGE SCALE GENOMIC DNA]</scope>
    <source>
        <strain evidence="4">DSM 17135 / JCM 12973 / M2</strain>
    </source>
</reference>
<dbReference type="OrthoDB" id="9801785at2"/>
<dbReference type="Pfam" id="PF01370">
    <property type="entry name" value="Epimerase"/>
    <property type="match status" value="1"/>
</dbReference>
<dbReference type="Proteomes" id="UP000003452">
    <property type="component" value="Unassembled WGS sequence"/>
</dbReference>
<gene>
    <name evidence="3" type="ORF">BACPLE_00072</name>
</gene>
<organism evidence="3 4">
    <name type="scientific">Phocaeicola plebeius (strain DSM 17135 / JCM 12973 / CCUG 54634 / M2)</name>
    <name type="common">Bacteroides plebeius</name>
    <dbReference type="NCBI Taxonomy" id="484018"/>
    <lineage>
        <taxon>Bacteria</taxon>
        <taxon>Pseudomonadati</taxon>
        <taxon>Bacteroidota</taxon>
        <taxon>Bacteroidia</taxon>
        <taxon>Bacteroidales</taxon>
        <taxon>Bacteroidaceae</taxon>
        <taxon>Phocaeicola</taxon>
    </lineage>
</organism>
<dbReference type="EMBL" id="ABQC02000002">
    <property type="protein sequence ID" value="EDY97285.1"/>
    <property type="molecule type" value="Genomic_DNA"/>
</dbReference>
<proteinExistence type="predicted"/>
<dbReference type="AlphaFoldDB" id="B5CTJ7"/>
<dbReference type="InterPro" id="IPR001509">
    <property type="entry name" value="Epimerase_deHydtase"/>
</dbReference>
<evidence type="ECO:0000259" key="2">
    <source>
        <dbReference type="Pfam" id="PF01370"/>
    </source>
</evidence>
<evidence type="ECO:0000313" key="4">
    <source>
        <dbReference type="Proteomes" id="UP000003452"/>
    </source>
</evidence>
<dbReference type="SUPFAM" id="SSF51735">
    <property type="entry name" value="NAD(P)-binding Rossmann-fold domains"/>
    <property type="match status" value="1"/>
</dbReference>
<comment type="caution">
    <text evidence="3">The sequence shown here is derived from an EMBL/GenBank/DDBJ whole genome shotgun (WGS) entry which is preliminary data.</text>
</comment>
<dbReference type="Gene3D" id="3.90.25.10">
    <property type="entry name" value="UDP-galactose 4-epimerase, domain 1"/>
    <property type="match status" value="1"/>
</dbReference>
<dbReference type="HOGENOM" id="CLU_007383_1_7_10"/>
<keyword evidence="1" id="KW-0520">NAD</keyword>
<feature type="domain" description="NAD-dependent epimerase/dehydratase" evidence="2">
    <location>
        <begin position="3"/>
        <end position="268"/>
    </location>
</feature>
<dbReference type="GeneID" id="43183885"/>
<dbReference type="InterPro" id="IPR036291">
    <property type="entry name" value="NAD(P)-bd_dom_sf"/>
</dbReference>
<dbReference type="Gene3D" id="3.40.50.720">
    <property type="entry name" value="NAD(P)-binding Rossmann-like Domain"/>
    <property type="match status" value="1"/>
</dbReference>
<evidence type="ECO:0000313" key="3">
    <source>
        <dbReference type="EMBL" id="EDY97285.1"/>
    </source>
</evidence>